<dbReference type="InterPro" id="IPR014001">
    <property type="entry name" value="Helicase_ATP-bd"/>
</dbReference>
<dbReference type="PANTHER" id="PTHR44533">
    <property type="entry name" value="DEAD/H RNA HELICASE, PUTATIVE-RELATED"/>
    <property type="match status" value="1"/>
</dbReference>
<evidence type="ECO:0000313" key="7">
    <source>
        <dbReference type="EMBL" id="QHT09429.1"/>
    </source>
</evidence>
<reference evidence="7" key="1">
    <citation type="journal article" date="2020" name="Nature">
        <title>Giant virus diversity and host interactions through global metagenomics.</title>
        <authorList>
            <person name="Schulz F."/>
            <person name="Roux S."/>
            <person name="Paez-Espino D."/>
            <person name="Jungbluth S."/>
            <person name="Walsh D.A."/>
            <person name="Denef V.J."/>
            <person name="McMahon K.D."/>
            <person name="Konstantinidis K.T."/>
            <person name="Eloe-Fadrosh E.A."/>
            <person name="Kyrpides N.C."/>
            <person name="Woyke T."/>
        </authorList>
    </citation>
    <scope>NUCLEOTIDE SEQUENCE</scope>
    <source>
        <strain evidence="7">GVMAG-M-3300023110-24</strain>
    </source>
</reference>
<dbReference type="InterPro" id="IPR052431">
    <property type="entry name" value="SKI2_subfamily_helicases"/>
</dbReference>
<organism evidence="7">
    <name type="scientific">viral metagenome</name>
    <dbReference type="NCBI Taxonomy" id="1070528"/>
    <lineage>
        <taxon>unclassified sequences</taxon>
        <taxon>metagenomes</taxon>
        <taxon>organismal metagenomes</taxon>
    </lineage>
</organism>
<dbReference type="PANTHER" id="PTHR44533:SF4">
    <property type="entry name" value="DEAD_H RNA HELICASE, PUTATIVE-RELATED"/>
    <property type="match status" value="1"/>
</dbReference>
<evidence type="ECO:0000259" key="6">
    <source>
        <dbReference type="PROSITE" id="PS51194"/>
    </source>
</evidence>
<dbReference type="PROSITE" id="PS51194">
    <property type="entry name" value="HELICASE_CTER"/>
    <property type="match status" value="1"/>
</dbReference>
<dbReference type="EMBL" id="MN739511">
    <property type="protein sequence ID" value="QHT09429.1"/>
    <property type="molecule type" value="Genomic_DNA"/>
</dbReference>
<dbReference type="GO" id="GO:0004386">
    <property type="term" value="F:helicase activity"/>
    <property type="evidence" value="ECO:0007669"/>
    <property type="project" value="UniProtKB-KW"/>
</dbReference>
<keyword evidence="4" id="KW-0067">ATP-binding</keyword>
<dbReference type="InterPro" id="IPR011545">
    <property type="entry name" value="DEAD/DEAH_box_helicase_dom"/>
</dbReference>
<sequence>MLRFQNTDKNEFSLFIRNLNENIKTNIFHLIDDNRVVEKKINKKKDNHKKTKTKEEIINEQNKLRHNKNIIEDKKKIQSFDMNDKFPFNNFKLLKTEEMREKYCINLLEYYWNQKNKNMEMILGLYFQYNKTTNPEHRILLDNIKNKLSKYEYKNYILENLGHILPPLNFWKYEKKLDEWQKDAINIIKNNESLFIRAPTSSGKSFIGLSCAKYYKKILYICPAEPVAYQVGSHFQKLNLKVHYLVEDLCINSYDSNCNIFVGTPKYIEEYIYKIGTNFDYAVYDEIHTLDDKYENIIKMLKCNFLALSATVSNIEILINKFKIFTNKEIKLIEYNNRFINIQRWVWTDKLEKVHPLSCIDYNDLNENFLQFNLPFTPNDLSSLWTNIENIFDDEEIEDYIDNLSPENYFNDEDLISLNDIHNYEKHLKKALIYLSSKYPDKTKKLLECYKNEYKIKKLDVIKCLKKSKKKDMFPMLMFTSDESETLNLFEKLSSDLEKLEKINYPYYYDILEKKQELYLDYKNRLDNMSNNIKLKKSTNSLSEKTDILDKFINKETNLYTKNILNYYNSLLEKIENSNTVDNIKKIQKNNLIKEMNKFSSNPDLQYQDIYKKHVDYSFASEPMVAAKIRILRKKINNSLNLKMSYEHSIFQMLKRGVGLYHKSMPKDYKWIIQNLLSNKEISIVISDRELCLGIDLPIRTTCLVGTNDKSFSNSDYLQMSGRAGRRGHDNQGNILFYNIDFKNIMKGQIPVITGSCNTIYDKYLLLSKLNNKIDSNNVVANFINPKRKYVESIKSDNYKINWILRNYYNNSKLETYINNYNANTITCYMHDDSVELLNIICEIMNINSIQKDYMLNKYNDNYKDIIDIIILLYNSNSTKNDILKLLKFTFDKLKLLYIKYINII</sequence>
<dbReference type="InterPro" id="IPR027417">
    <property type="entry name" value="P-loop_NTPase"/>
</dbReference>
<dbReference type="Gene3D" id="3.40.50.300">
    <property type="entry name" value="P-loop containing nucleotide triphosphate hydrolases"/>
    <property type="match status" value="2"/>
</dbReference>
<dbReference type="AlphaFoldDB" id="A0A6C0D0K5"/>
<protein>
    <recommendedName>
        <fullName evidence="8">Helicase ATP-binding domain-containing protein</fullName>
    </recommendedName>
</protein>
<dbReference type="GO" id="GO:0003676">
    <property type="term" value="F:nucleic acid binding"/>
    <property type="evidence" value="ECO:0007669"/>
    <property type="project" value="InterPro"/>
</dbReference>
<evidence type="ECO:0000256" key="2">
    <source>
        <dbReference type="ARBA" id="ARBA00022801"/>
    </source>
</evidence>
<dbReference type="InterPro" id="IPR001650">
    <property type="entry name" value="Helicase_C-like"/>
</dbReference>
<keyword evidence="1" id="KW-0547">Nucleotide-binding</keyword>
<feature type="domain" description="Helicase ATP-binding" evidence="5">
    <location>
        <begin position="185"/>
        <end position="330"/>
    </location>
</feature>
<dbReference type="SUPFAM" id="SSF52540">
    <property type="entry name" value="P-loop containing nucleoside triphosphate hydrolases"/>
    <property type="match status" value="2"/>
</dbReference>
<evidence type="ECO:0000256" key="3">
    <source>
        <dbReference type="ARBA" id="ARBA00022806"/>
    </source>
</evidence>
<dbReference type="GO" id="GO:0016787">
    <property type="term" value="F:hydrolase activity"/>
    <property type="evidence" value="ECO:0007669"/>
    <property type="project" value="UniProtKB-KW"/>
</dbReference>
<name>A0A6C0D0K5_9ZZZZ</name>
<keyword evidence="2" id="KW-0378">Hydrolase</keyword>
<accession>A0A6C0D0K5</accession>
<keyword evidence="3" id="KW-0347">Helicase</keyword>
<dbReference type="SMART" id="SM00487">
    <property type="entry name" value="DEXDc"/>
    <property type="match status" value="1"/>
</dbReference>
<dbReference type="Pfam" id="PF00270">
    <property type="entry name" value="DEAD"/>
    <property type="match status" value="1"/>
</dbReference>
<dbReference type="GO" id="GO:0005524">
    <property type="term" value="F:ATP binding"/>
    <property type="evidence" value="ECO:0007669"/>
    <property type="project" value="UniProtKB-KW"/>
</dbReference>
<evidence type="ECO:0000256" key="1">
    <source>
        <dbReference type="ARBA" id="ARBA00022741"/>
    </source>
</evidence>
<evidence type="ECO:0000256" key="4">
    <source>
        <dbReference type="ARBA" id="ARBA00022840"/>
    </source>
</evidence>
<dbReference type="GO" id="GO:0005737">
    <property type="term" value="C:cytoplasm"/>
    <property type="evidence" value="ECO:0007669"/>
    <property type="project" value="TreeGrafter"/>
</dbReference>
<dbReference type="SMART" id="SM00490">
    <property type="entry name" value="HELICc"/>
    <property type="match status" value="1"/>
</dbReference>
<proteinExistence type="predicted"/>
<evidence type="ECO:0008006" key="8">
    <source>
        <dbReference type="Google" id="ProtNLM"/>
    </source>
</evidence>
<dbReference type="PROSITE" id="PS51192">
    <property type="entry name" value="HELICASE_ATP_BIND_1"/>
    <property type="match status" value="1"/>
</dbReference>
<feature type="domain" description="Helicase C-terminal" evidence="6">
    <location>
        <begin position="624"/>
        <end position="791"/>
    </location>
</feature>
<evidence type="ECO:0000259" key="5">
    <source>
        <dbReference type="PROSITE" id="PS51192"/>
    </source>
</evidence>